<dbReference type="PANTHER" id="PTHR43408:SF1">
    <property type="entry name" value="FMN REDUCTASE (NADPH)"/>
    <property type="match status" value="1"/>
</dbReference>
<dbReference type="Pfam" id="PF03358">
    <property type="entry name" value="FMN_red"/>
    <property type="match status" value="1"/>
</dbReference>
<evidence type="ECO:0000259" key="4">
    <source>
        <dbReference type="Pfam" id="PF03358"/>
    </source>
</evidence>
<protein>
    <submittedName>
        <fullName evidence="5">NADPH-dependent FMN reductase</fullName>
        <ecNumber evidence="5">1.5.1.38</ecNumber>
    </submittedName>
</protein>
<keyword evidence="6" id="KW-1185">Reference proteome</keyword>
<evidence type="ECO:0000313" key="6">
    <source>
        <dbReference type="Proteomes" id="UP001580407"/>
    </source>
</evidence>
<dbReference type="GO" id="GO:0052873">
    <property type="term" value="F:FMN reductase (NADPH) activity"/>
    <property type="evidence" value="ECO:0007669"/>
    <property type="project" value="UniProtKB-EC"/>
</dbReference>
<gene>
    <name evidence="5" type="primary">ssuE</name>
    <name evidence="5" type="ORF">ACE3NQ_29655</name>
</gene>
<evidence type="ECO:0000313" key="5">
    <source>
        <dbReference type="EMBL" id="MFB5685081.1"/>
    </source>
</evidence>
<dbReference type="Proteomes" id="UP001580407">
    <property type="component" value="Unassembled WGS sequence"/>
</dbReference>
<evidence type="ECO:0000256" key="2">
    <source>
        <dbReference type="ARBA" id="ARBA00022643"/>
    </source>
</evidence>
<organism evidence="5 6">
    <name type="scientific">Paenibacillus terreus</name>
    <dbReference type="NCBI Taxonomy" id="1387834"/>
    <lineage>
        <taxon>Bacteria</taxon>
        <taxon>Bacillati</taxon>
        <taxon>Bacillota</taxon>
        <taxon>Bacilli</taxon>
        <taxon>Bacillales</taxon>
        <taxon>Paenibacillaceae</taxon>
        <taxon>Paenibacillus</taxon>
    </lineage>
</organism>
<dbReference type="EMBL" id="JBHILM010000056">
    <property type="protein sequence ID" value="MFB5685081.1"/>
    <property type="molecule type" value="Genomic_DNA"/>
</dbReference>
<keyword evidence="3 5" id="KW-0560">Oxidoreductase</keyword>
<dbReference type="InterPro" id="IPR051814">
    <property type="entry name" value="NAD(P)H-dep_FMN_reductase"/>
</dbReference>
<dbReference type="SUPFAM" id="SSF52218">
    <property type="entry name" value="Flavoproteins"/>
    <property type="match status" value="1"/>
</dbReference>
<comment type="caution">
    <text evidence="5">The sequence shown here is derived from an EMBL/GenBank/DDBJ whole genome shotgun (WGS) entry which is preliminary data.</text>
</comment>
<accession>A0ABV5BH89</accession>
<dbReference type="InterPro" id="IPR029039">
    <property type="entry name" value="Flavoprotein-like_sf"/>
</dbReference>
<proteinExistence type="predicted"/>
<evidence type="ECO:0000256" key="1">
    <source>
        <dbReference type="ARBA" id="ARBA00022630"/>
    </source>
</evidence>
<dbReference type="InterPro" id="IPR020048">
    <property type="entry name" value="NADPH-dep_FMN_reduc_SsuE"/>
</dbReference>
<feature type="domain" description="NADPH-dependent FMN reductase-like" evidence="4">
    <location>
        <begin position="2"/>
        <end position="144"/>
    </location>
</feature>
<keyword evidence="2" id="KW-0288">FMN</keyword>
<name>A0ABV5BH89_9BACL</name>
<dbReference type="InterPro" id="IPR005025">
    <property type="entry name" value="FMN_Rdtase-like_dom"/>
</dbReference>
<dbReference type="NCBIfam" id="TIGR03567">
    <property type="entry name" value="FMN_reduc_SsuE"/>
    <property type="match status" value="1"/>
</dbReference>
<sequence length="185" mass="20406">MMKIAIISGSPNEKSRINGVIHYAKLKLEQNGCEVSIIDVYSLPPKDLMHANFNSKPILSANTKVEEAAGIIIASPVYKTTYTGVLKAYIDLLPQKGFKDKIVAAYFVGGTISNLLSIDYALKPLLASMGAKCFADNVFAVDNQIERTEDHEQKITFQLSDEVKQRIEASALDLISSRVLTKQNR</sequence>
<keyword evidence="1" id="KW-0285">Flavoprotein</keyword>
<evidence type="ECO:0000256" key="3">
    <source>
        <dbReference type="ARBA" id="ARBA00023002"/>
    </source>
</evidence>
<dbReference type="PANTHER" id="PTHR43408">
    <property type="entry name" value="FMN REDUCTASE (NADPH)"/>
    <property type="match status" value="1"/>
</dbReference>
<reference evidence="5 6" key="1">
    <citation type="submission" date="2024-09" db="EMBL/GenBank/DDBJ databases">
        <authorList>
            <person name="Ruan L."/>
        </authorList>
    </citation>
    <scope>NUCLEOTIDE SEQUENCE [LARGE SCALE GENOMIC DNA]</scope>
    <source>
        <strain evidence="5 6">D33</strain>
    </source>
</reference>
<dbReference type="EC" id="1.5.1.38" evidence="5"/>
<dbReference type="Gene3D" id="3.40.50.360">
    <property type="match status" value="1"/>
</dbReference>
<dbReference type="RefSeq" id="WP_375528742.1">
    <property type="nucleotide sequence ID" value="NZ_JBHILM010000056.1"/>
</dbReference>